<evidence type="ECO:0000313" key="2">
    <source>
        <dbReference type="EMBL" id="PTB89241.1"/>
    </source>
</evidence>
<proteinExistence type="predicted"/>
<sequence>MAEILFAAQPIYDRRGHIYSHELLYRHDSGVSALDVGDERATSELLFNLCTGVIEHVEHYKMPVCINVSADFLLSGIFLPLNPKDVIVELIERIEPTPEIIAAIRAWVDEGFRFALDDFEFHPAWDPILKMATIIKVDITKTSFEEASEHYHALRDYPVLWLAEKIEEEATYEKYKDLGFDLFQGFYLAKPKVIEGRKVPSAAGEQAMIIQQLFSEEPDLYDLVAAISTDPVLVVNLLRIANSPYYGVARKIESVREVVMLLGLEPLRKWVLLILSLRNSTPGAAKLVLTRAYMCAELMRQSAHGSRAADVAFLVGLLSGCDILLDVNKNEFVNELNISSSVRDAVLSYFGELGEQLRSVEDFEYSVAMKRIDLADPELFQVYKQSHFLVDELFQAMEAA</sequence>
<dbReference type="Proteomes" id="UP000241514">
    <property type="component" value="Unassembled WGS sequence"/>
</dbReference>
<dbReference type="InterPro" id="IPR001633">
    <property type="entry name" value="EAL_dom"/>
</dbReference>
<dbReference type="Proteomes" id="UP000242087">
    <property type="component" value="Unassembled WGS sequence"/>
</dbReference>
<feature type="domain" description="HDOD" evidence="1">
    <location>
        <begin position="199"/>
        <end position="389"/>
    </location>
</feature>
<dbReference type="SUPFAM" id="SSF141868">
    <property type="entry name" value="EAL domain-like"/>
    <property type="match status" value="1"/>
</dbReference>
<evidence type="ECO:0000313" key="3">
    <source>
        <dbReference type="EMBL" id="PTB89583.1"/>
    </source>
</evidence>
<accession>A0A2T4D6Z3</accession>
<dbReference type="EMBL" id="PYVF01000013">
    <property type="protein sequence ID" value="PTB89583.1"/>
    <property type="molecule type" value="Genomic_DNA"/>
</dbReference>
<dbReference type="PIRSF" id="PIRSF003180">
    <property type="entry name" value="DiGMPpdiest_YuxH"/>
    <property type="match status" value="1"/>
</dbReference>
<name>A0A2T4D6Z3_9GAMM</name>
<dbReference type="EMBL" id="PYVG01000018">
    <property type="protein sequence ID" value="PTB89241.1"/>
    <property type="molecule type" value="Genomic_DNA"/>
</dbReference>
<organism evidence="3 5">
    <name type="scientific">Pseudidiomarina aestuarii</name>
    <dbReference type="NCBI Taxonomy" id="624146"/>
    <lineage>
        <taxon>Bacteria</taxon>
        <taxon>Pseudomonadati</taxon>
        <taxon>Pseudomonadota</taxon>
        <taxon>Gammaproteobacteria</taxon>
        <taxon>Alteromonadales</taxon>
        <taxon>Idiomarinaceae</taxon>
        <taxon>Pseudidiomarina</taxon>
    </lineage>
</organism>
<dbReference type="RefSeq" id="WP_417656875.1">
    <property type="nucleotide sequence ID" value="NZ_JBLXDX010000002.1"/>
</dbReference>
<dbReference type="SUPFAM" id="SSF109604">
    <property type="entry name" value="HD-domain/PDEase-like"/>
    <property type="match status" value="1"/>
</dbReference>
<dbReference type="Pfam" id="PF08668">
    <property type="entry name" value="HDOD"/>
    <property type="match status" value="1"/>
</dbReference>
<dbReference type="Gene3D" id="3.20.20.450">
    <property type="entry name" value="EAL domain"/>
    <property type="match status" value="1"/>
</dbReference>
<dbReference type="InterPro" id="IPR052340">
    <property type="entry name" value="RNase_Y/CdgJ"/>
</dbReference>
<dbReference type="InterPro" id="IPR014408">
    <property type="entry name" value="dGMP_Pdiesterase_EAL/HD-GYP"/>
</dbReference>
<dbReference type="SMART" id="SM00052">
    <property type="entry name" value="EAL"/>
    <property type="match status" value="1"/>
</dbReference>
<dbReference type="InterPro" id="IPR035919">
    <property type="entry name" value="EAL_sf"/>
</dbReference>
<dbReference type="AlphaFoldDB" id="A0A2T4D6Z3"/>
<dbReference type="PROSITE" id="PS51833">
    <property type="entry name" value="HDOD"/>
    <property type="match status" value="1"/>
</dbReference>
<reference evidence="4 5" key="1">
    <citation type="submission" date="2018-03" db="EMBL/GenBank/DDBJ databases">
        <title>Cross-interface Injection: A General Nanoliter Liquid Handling Method Applied to Single Cells Genome Amplification Automated Nanoliter Liquid Handling Applied to Single Cell Multiple Displacement Amplification.</title>
        <authorList>
            <person name="Yun J."/>
            <person name="Xu P."/>
            <person name="Xu J."/>
            <person name="Dai X."/>
            <person name="Wang Y."/>
            <person name="Zheng X."/>
            <person name="Cao C."/>
            <person name="Yi Q."/>
            <person name="Zhu Y."/>
            <person name="Wang L."/>
            <person name="Dong Z."/>
            <person name="Huang Y."/>
            <person name="Huang L."/>
            <person name="Du W."/>
        </authorList>
    </citation>
    <scope>NUCLEOTIDE SEQUENCE [LARGE SCALE GENOMIC DNA]</scope>
    <source>
        <strain evidence="3 5">A12-4</strain>
        <strain evidence="2 4">A9-4</strain>
    </source>
</reference>
<dbReference type="Gene3D" id="1.10.3210.10">
    <property type="entry name" value="Hypothetical protein af1432"/>
    <property type="match status" value="1"/>
</dbReference>
<dbReference type="InterPro" id="IPR013976">
    <property type="entry name" value="HDOD"/>
</dbReference>
<evidence type="ECO:0000259" key="1">
    <source>
        <dbReference type="PROSITE" id="PS51833"/>
    </source>
</evidence>
<evidence type="ECO:0000313" key="5">
    <source>
        <dbReference type="Proteomes" id="UP000242087"/>
    </source>
</evidence>
<dbReference type="PANTHER" id="PTHR33525">
    <property type="match status" value="1"/>
</dbReference>
<evidence type="ECO:0000313" key="4">
    <source>
        <dbReference type="Proteomes" id="UP000241514"/>
    </source>
</evidence>
<comment type="caution">
    <text evidence="3">The sequence shown here is derived from an EMBL/GenBank/DDBJ whole genome shotgun (WGS) entry which is preliminary data.</text>
</comment>
<gene>
    <name evidence="3" type="ORF">C9927_01620</name>
    <name evidence="2" type="ORF">C9928_04305</name>
</gene>
<protein>
    <submittedName>
        <fullName evidence="3">Intracellular signaling protein</fullName>
    </submittedName>
</protein>
<dbReference type="PANTHER" id="PTHR33525:SF4">
    <property type="entry name" value="CYCLIC DI-GMP PHOSPHODIESTERASE CDGJ"/>
    <property type="match status" value="1"/>
</dbReference>